<reference evidence="9 10" key="1">
    <citation type="submission" date="2006-02" db="EMBL/GenBank/DDBJ databases">
        <authorList>
            <person name="Waterbury J."/>
            <person name="Ferriera S."/>
            <person name="Johnson J."/>
            <person name="Kravitz S."/>
            <person name="Halpern A."/>
            <person name="Remington K."/>
            <person name="Beeson K."/>
            <person name="Tran B."/>
            <person name="Rogers Y.-H."/>
            <person name="Friedman R."/>
            <person name="Venter J.C."/>
        </authorList>
    </citation>
    <scope>NUCLEOTIDE SEQUENCE [LARGE SCALE GENOMIC DNA]</scope>
    <source>
        <strain evidence="9 10">Nb-231</strain>
    </source>
</reference>
<evidence type="ECO:0000256" key="2">
    <source>
        <dbReference type="ARBA" id="ARBA00022456"/>
    </source>
</evidence>
<comment type="catalytic activity">
    <reaction evidence="6">
        <text>3-hydroxy-2-methylpropanoate + NAD(+) = 2-methyl-3-oxopropanoate + NADH + H(+)</text>
        <dbReference type="Rhea" id="RHEA:17681"/>
        <dbReference type="ChEBI" id="CHEBI:11805"/>
        <dbReference type="ChEBI" id="CHEBI:15378"/>
        <dbReference type="ChEBI" id="CHEBI:57540"/>
        <dbReference type="ChEBI" id="CHEBI:57700"/>
        <dbReference type="ChEBI" id="CHEBI:57945"/>
        <dbReference type="EC" id="1.1.1.31"/>
    </reaction>
</comment>
<dbReference type="Proteomes" id="UP000003374">
    <property type="component" value="Unassembled WGS sequence"/>
</dbReference>
<evidence type="ECO:0000259" key="7">
    <source>
        <dbReference type="Pfam" id="PF03446"/>
    </source>
</evidence>
<dbReference type="PANTHER" id="PTHR22981:SF7">
    <property type="entry name" value="3-HYDROXYISOBUTYRATE DEHYDROGENASE, MITOCHONDRIAL"/>
    <property type="match status" value="1"/>
</dbReference>
<name>A4BSH0_9GAMM</name>
<dbReference type="GO" id="GO:0006574">
    <property type="term" value="P:L-valine catabolic process"/>
    <property type="evidence" value="ECO:0007669"/>
    <property type="project" value="UniProtKB-UniPathway"/>
</dbReference>
<dbReference type="EMBL" id="AAOF01000009">
    <property type="protein sequence ID" value="EAR21430.1"/>
    <property type="molecule type" value="Genomic_DNA"/>
</dbReference>
<dbReference type="Pfam" id="PF14833">
    <property type="entry name" value="NAD_binding_11"/>
    <property type="match status" value="1"/>
</dbReference>
<keyword evidence="2 6" id="KW-0101">Branched-chain amino acid catabolism</keyword>
<dbReference type="PROSITE" id="PS00895">
    <property type="entry name" value="3_HYDROXYISOBUT_DH"/>
    <property type="match status" value="1"/>
</dbReference>
<feature type="domain" description="3-hydroxyisobutyrate dehydrogenase-like NAD-binding" evidence="8">
    <location>
        <begin position="165"/>
        <end position="291"/>
    </location>
</feature>
<dbReference type="PIRSF" id="PIRSF000103">
    <property type="entry name" value="HIBADH"/>
    <property type="match status" value="1"/>
</dbReference>
<proteinExistence type="inferred from homology"/>
<dbReference type="GO" id="GO:0050661">
    <property type="term" value="F:NADP binding"/>
    <property type="evidence" value="ECO:0007669"/>
    <property type="project" value="InterPro"/>
</dbReference>
<evidence type="ECO:0000256" key="6">
    <source>
        <dbReference type="RuleBase" id="RU910714"/>
    </source>
</evidence>
<comment type="pathway">
    <text evidence="6">Amino-acid degradation; L-valine degradation.</text>
</comment>
<keyword evidence="3 6" id="KW-0560">Oxidoreductase</keyword>
<organism evidence="9 10">
    <name type="scientific">Nitrococcus mobilis Nb-231</name>
    <dbReference type="NCBI Taxonomy" id="314278"/>
    <lineage>
        <taxon>Bacteria</taxon>
        <taxon>Pseudomonadati</taxon>
        <taxon>Pseudomonadota</taxon>
        <taxon>Gammaproteobacteria</taxon>
        <taxon>Chromatiales</taxon>
        <taxon>Ectothiorhodospiraceae</taxon>
        <taxon>Nitrococcus</taxon>
    </lineage>
</organism>
<dbReference type="NCBIfam" id="TIGR01692">
    <property type="entry name" value="HIBADH"/>
    <property type="match status" value="1"/>
</dbReference>
<evidence type="ECO:0000256" key="5">
    <source>
        <dbReference type="PIRSR" id="PIRSR000103-1"/>
    </source>
</evidence>
<evidence type="ECO:0000313" key="9">
    <source>
        <dbReference type="EMBL" id="EAR21430.1"/>
    </source>
</evidence>
<dbReference type="InterPro" id="IPR015815">
    <property type="entry name" value="HIBADH-related"/>
</dbReference>
<dbReference type="Pfam" id="PF03446">
    <property type="entry name" value="NAD_binding_2"/>
    <property type="match status" value="1"/>
</dbReference>
<dbReference type="eggNOG" id="COG2084">
    <property type="taxonomic scope" value="Bacteria"/>
</dbReference>
<comment type="caution">
    <text evidence="9">The sequence shown here is derived from an EMBL/GenBank/DDBJ whole genome shotgun (WGS) entry which is preliminary data.</text>
</comment>
<dbReference type="GO" id="GO:0008442">
    <property type="term" value="F:3-hydroxyisobutyrate dehydrogenase activity"/>
    <property type="evidence" value="ECO:0007669"/>
    <property type="project" value="UniProtKB-EC"/>
</dbReference>
<dbReference type="InterPro" id="IPR008927">
    <property type="entry name" value="6-PGluconate_DH-like_C_sf"/>
</dbReference>
<evidence type="ECO:0000256" key="3">
    <source>
        <dbReference type="ARBA" id="ARBA00023002"/>
    </source>
</evidence>
<accession>A4BSH0</accession>
<dbReference type="InterPro" id="IPR013328">
    <property type="entry name" value="6PGD_dom2"/>
</dbReference>
<dbReference type="InterPro" id="IPR011548">
    <property type="entry name" value="HIBADH"/>
</dbReference>
<dbReference type="InterPro" id="IPR029154">
    <property type="entry name" value="HIBADH-like_NADP-bd"/>
</dbReference>
<keyword evidence="10" id="KW-1185">Reference proteome</keyword>
<dbReference type="AlphaFoldDB" id="A4BSH0"/>
<dbReference type="HOGENOM" id="CLU_035117_6_0_6"/>
<comment type="similarity">
    <text evidence="1 6">Belongs to the HIBADH-related family.</text>
</comment>
<sequence>MAKIAFIGLGNMGAPMAVNLLKAGHGLVAFDLVPEAMQQLADKGATPARSAAQAVAHAAVVISMLPAGKQVRDLYLGTGRVLASVSTGTLLIDCSTIAAEDARAVAAAANSRGLAFLDAPVSGGIAGAQAGTLTFIVGGEAQPLEAARPILEVMGRNVFHAGGHGAGQLGKICNNMLLGILMLGTCEALNLAVAHELNPAIISEIMRSSSGNNWVLQAYNPLPGLMENTPATRGYEGGFLSHLMAKDLALAMNAALASGTSTPLGSVASSLYAMHCANGNDRRDFSSIIQFLQGGRLD</sequence>
<dbReference type="RefSeq" id="WP_005003521.1">
    <property type="nucleotide sequence ID" value="NZ_CH672427.1"/>
</dbReference>
<keyword evidence="4 6" id="KW-0520">NAD</keyword>
<evidence type="ECO:0000313" key="10">
    <source>
        <dbReference type="Proteomes" id="UP000003374"/>
    </source>
</evidence>
<feature type="domain" description="6-phosphogluconate dehydrogenase NADP-binding" evidence="7">
    <location>
        <begin position="3"/>
        <end position="162"/>
    </location>
</feature>
<protein>
    <recommendedName>
        <fullName evidence="6">3-hydroxyisobutyrate dehydrogenase</fullName>
        <shortName evidence="6">HIBADH</shortName>
        <ecNumber evidence="6">1.1.1.31</ecNumber>
    </recommendedName>
</protein>
<evidence type="ECO:0000256" key="1">
    <source>
        <dbReference type="ARBA" id="ARBA00009080"/>
    </source>
</evidence>
<dbReference type="STRING" id="314278.NB231_13586"/>
<feature type="active site" evidence="5">
    <location>
        <position position="171"/>
    </location>
</feature>
<evidence type="ECO:0000259" key="8">
    <source>
        <dbReference type="Pfam" id="PF14833"/>
    </source>
</evidence>
<dbReference type="Gene3D" id="3.40.50.720">
    <property type="entry name" value="NAD(P)-binding Rossmann-like Domain"/>
    <property type="match status" value="1"/>
</dbReference>
<dbReference type="SUPFAM" id="SSF48179">
    <property type="entry name" value="6-phosphogluconate dehydrogenase C-terminal domain-like"/>
    <property type="match status" value="1"/>
</dbReference>
<dbReference type="SUPFAM" id="SSF51735">
    <property type="entry name" value="NAD(P)-binding Rossmann-fold domains"/>
    <property type="match status" value="1"/>
</dbReference>
<dbReference type="InterPro" id="IPR002204">
    <property type="entry name" value="3-OH-isobutyrate_DH-rel_CS"/>
</dbReference>
<dbReference type="InterPro" id="IPR006115">
    <property type="entry name" value="6PGDH_NADP-bd"/>
</dbReference>
<evidence type="ECO:0000256" key="4">
    <source>
        <dbReference type="ARBA" id="ARBA00023027"/>
    </source>
</evidence>
<gene>
    <name evidence="9" type="ORF">NB231_13586</name>
</gene>
<dbReference type="GO" id="GO:0051287">
    <property type="term" value="F:NAD binding"/>
    <property type="evidence" value="ECO:0007669"/>
    <property type="project" value="InterPro"/>
</dbReference>
<dbReference type="FunFam" id="1.10.1040.10:FF:000006">
    <property type="entry name" value="3-hydroxyisobutyrate dehydrogenase"/>
    <property type="match status" value="1"/>
</dbReference>
<dbReference type="EC" id="1.1.1.31" evidence="6"/>
<dbReference type="OrthoDB" id="9786703at2"/>
<dbReference type="Gene3D" id="1.10.1040.10">
    <property type="entry name" value="N-(1-d-carboxylethyl)-l-norvaline Dehydrogenase, domain 2"/>
    <property type="match status" value="1"/>
</dbReference>
<dbReference type="UniPathway" id="UPA00362"/>
<dbReference type="InterPro" id="IPR036291">
    <property type="entry name" value="NAD(P)-bd_dom_sf"/>
</dbReference>
<dbReference type="PANTHER" id="PTHR22981">
    <property type="entry name" value="3-HYDROXYISOBUTYRATE DEHYDROGENASE-RELATED"/>
    <property type="match status" value="1"/>
</dbReference>